<reference evidence="14" key="1">
    <citation type="submission" date="2023-03" db="EMBL/GenBank/DDBJ databases">
        <title>Massive genome expansion in bonnet fungi (Mycena s.s.) driven by repeated elements and novel gene families across ecological guilds.</title>
        <authorList>
            <consortium name="Lawrence Berkeley National Laboratory"/>
            <person name="Harder C.B."/>
            <person name="Miyauchi S."/>
            <person name="Viragh M."/>
            <person name="Kuo A."/>
            <person name="Thoen E."/>
            <person name="Andreopoulos B."/>
            <person name="Lu D."/>
            <person name="Skrede I."/>
            <person name="Drula E."/>
            <person name="Henrissat B."/>
            <person name="Morin E."/>
            <person name="Kohler A."/>
            <person name="Barry K."/>
            <person name="LaButti K."/>
            <person name="Morin E."/>
            <person name="Salamov A."/>
            <person name="Lipzen A."/>
            <person name="Mereny Z."/>
            <person name="Hegedus B."/>
            <person name="Baldrian P."/>
            <person name="Stursova M."/>
            <person name="Weitz H."/>
            <person name="Taylor A."/>
            <person name="Grigoriev I.V."/>
            <person name="Nagy L.G."/>
            <person name="Martin F."/>
            <person name="Kauserud H."/>
        </authorList>
    </citation>
    <scope>NUCLEOTIDE SEQUENCE</scope>
    <source>
        <strain evidence="14">9144</strain>
    </source>
</reference>
<evidence type="ECO:0000256" key="1">
    <source>
        <dbReference type="ARBA" id="ARBA00004141"/>
    </source>
</evidence>
<dbReference type="PROSITE" id="PS50216">
    <property type="entry name" value="DHHC"/>
    <property type="match status" value="1"/>
</dbReference>
<proteinExistence type="inferred from homology"/>
<comment type="caution">
    <text evidence="14">The sequence shown here is derived from an EMBL/GenBank/DDBJ whole genome shotgun (WGS) entry which is preliminary data.</text>
</comment>
<dbReference type="GO" id="GO:0005794">
    <property type="term" value="C:Golgi apparatus"/>
    <property type="evidence" value="ECO:0007669"/>
    <property type="project" value="TreeGrafter"/>
</dbReference>
<evidence type="ECO:0000259" key="13">
    <source>
        <dbReference type="Pfam" id="PF01529"/>
    </source>
</evidence>
<evidence type="ECO:0000256" key="8">
    <source>
        <dbReference type="ARBA" id="ARBA00023315"/>
    </source>
</evidence>
<feature type="transmembrane region" description="Helical" evidence="11">
    <location>
        <begin position="81"/>
        <end position="99"/>
    </location>
</feature>
<feature type="transmembrane region" description="Helical" evidence="11">
    <location>
        <begin position="42"/>
        <end position="61"/>
    </location>
</feature>
<dbReference type="GO" id="GO:0006612">
    <property type="term" value="P:protein targeting to membrane"/>
    <property type="evidence" value="ECO:0007669"/>
    <property type="project" value="TreeGrafter"/>
</dbReference>
<evidence type="ECO:0000256" key="11">
    <source>
        <dbReference type="RuleBase" id="RU079119"/>
    </source>
</evidence>
<dbReference type="AlphaFoldDB" id="A0AAD6V2Q2"/>
<dbReference type="PANTHER" id="PTHR22883">
    <property type="entry name" value="ZINC FINGER DHHC DOMAIN CONTAINING PROTEIN"/>
    <property type="match status" value="1"/>
</dbReference>
<evidence type="ECO:0000256" key="5">
    <source>
        <dbReference type="ARBA" id="ARBA00023136"/>
    </source>
</evidence>
<dbReference type="Proteomes" id="UP001219525">
    <property type="component" value="Unassembled WGS sequence"/>
</dbReference>
<dbReference type="EC" id="2.3.1.225" evidence="11"/>
<keyword evidence="8 11" id="KW-0012">Acyltransferase</keyword>
<evidence type="ECO:0000256" key="12">
    <source>
        <dbReference type="SAM" id="MobiDB-lite"/>
    </source>
</evidence>
<dbReference type="Pfam" id="PF01529">
    <property type="entry name" value="DHHC"/>
    <property type="match status" value="1"/>
</dbReference>
<keyword evidence="2 11" id="KW-0808">Transferase</keyword>
<feature type="transmembrane region" description="Helical" evidence="11">
    <location>
        <begin position="257"/>
        <end position="279"/>
    </location>
</feature>
<keyword evidence="6" id="KW-0564">Palmitate</keyword>
<keyword evidence="7" id="KW-0449">Lipoprotein</keyword>
<evidence type="ECO:0000256" key="4">
    <source>
        <dbReference type="ARBA" id="ARBA00022989"/>
    </source>
</evidence>
<comment type="similarity">
    <text evidence="9">Belongs to the DHHC palmitoyltransferase family. PFA5 subfamily.</text>
</comment>
<comment type="domain">
    <text evidence="11">The DHHC domain is required for palmitoyltransferase activity.</text>
</comment>
<keyword evidence="5 11" id="KW-0472">Membrane</keyword>
<evidence type="ECO:0000256" key="7">
    <source>
        <dbReference type="ARBA" id="ARBA00023288"/>
    </source>
</evidence>
<evidence type="ECO:0000256" key="2">
    <source>
        <dbReference type="ARBA" id="ARBA00022679"/>
    </source>
</evidence>
<evidence type="ECO:0000256" key="6">
    <source>
        <dbReference type="ARBA" id="ARBA00023139"/>
    </source>
</evidence>
<keyword evidence="3 11" id="KW-0812">Transmembrane</keyword>
<comment type="subcellular location">
    <subcellularLocation>
        <location evidence="1">Membrane</location>
        <topology evidence="1">Multi-pass membrane protein</topology>
    </subcellularLocation>
</comment>
<dbReference type="GO" id="GO:0019706">
    <property type="term" value="F:protein-cysteine S-palmitoyltransferase activity"/>
    <property type="evidence" value="ECO:0007669"/>
    <property type="project" value="UniProtKB-EC"/>
</dbReference>
<accession>A0AAD6V2Q2</accession>
<dbReference type="GO" id="GO:0016020">
    <property type="term" value="C:membrane"/>
    <property type="evidence" value="ECO:0007669"/>
    <property type="project" value="UniProtKB-SubCell"/>
</dbReference>
<feature type="transmembrane region" description="Helical" evidence="11">
    <location>
        <begin position="291"/>
        <end position="310"/>
    </location>
</feature>
<protein>
    <recommendedName>
        <fullName evidence="11">Palmitoyltransferase</fullName>
        <ecNumber evidence="11">2.3.1.225</ecNumber>
    </recommendedName>
</protein>
<gene>
    <name evidence="14" type="ORF">GGX14DRAFT_544893</name>
</gene>
<dbReference type="InterPro" id="IPR039859">
    <property type="entry name" value="PFA4/ZDH16/20/ERF2-like"/>
</dbReference>
<dbReference type="PANTHER" id="PTHR22883:SF23">
    <property type="entry name" value="PALMITOYLTRANSFERASE ZDHHC6"/>
    <property type="match status" value="1"/>
</dbReference>
<evidence type="ECO:0000256" key="9">
    <source>
        <dbReference type="ARBA" id="ARBA00038298"/>
    </source>
</evidence>
<organism evidence="14 15">
    <name type="scientific">Mycena pura</name>
    <dbReference type="NCBI Taxonomy" id="153505"/>
    <lineage>
        <taxon>Eukaryota</taxon>
        <taxon>Fungi</taxon>
        <taxon>Dikarya</taxon>
        <taxon>Basidiomycota</taxon>
        <taxon>Agaricomycotina</taxon>
        <taxon>Agaricomycetes</taxon>
        <taxon>Agaricomycetidae</taxon>
        <taxon>Agaricales</taxon>
        <taxon>Marasmiineae</taxon>
        <taxon>Mycenaceae</taxon>
        <taxon>Mycena</taxon>
    </lineage>
</organism>
<keyword evidence="15" id="KW-1185">Reference proteome</keyword>
<name>A0AAD6V2Q2_9AGAR</name>
<feature type="domain" description="Palmitoyltransferase DHHC" evidence="13">
    <location>
        <begin position="212"/>
        <end position="324"/>
    </location>
</feature>
<feature type="compositionally biased region" description="Low complexity" evidence="12">
    <location>
        <begin position="173"/>
        <end position="188"/>
    </location>
</feature>
<evidence type="ECO:0000313" key="15">
    <source>
        <dbReference type="Proteomes" id="UP001219525"/>
    </source>
</evidence>
<evidence type="ECO:0000313" key="14">
    <source>
        <dbReference type="EMBL" id="KAJ7200638.1"/>
    </source>
</evidence>
<dbReference type="InterPro" id="IPR001594">
    <property type="entry name" value="Palmitoyltrfase_DHHC"/>
</dbReference>
<dbReference type="EMBL" id="JARJCW010000062">
    <property type="protein sequence ID" value="KAJ7200638.1"/>
    <property type="molecule type" value="Genomic_DNA"/>
</dbReference>
<dbReference type="GO" id="GO:0005783">
    <property type="term" value="C:endoplasmic reticulum"/>
    <property type="evidence" value="ECO:0007669"/>
    <property type="project" value="TreeGrafter"/>
</dbReference>
<keyword evidence="4 11" id="KW-1133">Transmembrane helix</keyword>
<feature type="region of interest" description="Disordered" evidence="12">
    <location>
        <begin position="151"/>
        <end position="206"/>
    </location>
</feature>
<evidence type="ECO:0000256" key="10">
    <source>
        <dbReference type="ARBA" id="ARBA00048048"/>
    </source>
</evidence>
<sequence>MPAKNVAPTNDKIAFDKPTICGTISEARYSARERRNRKPQPWAVRKLMVVVTLGIMGYAAYVYAGRFSVRLIRSGQRAEGIGLLVPWCSLYLWMLWAYIKVILTAPGNACDYVPKTPQPLLPPTQWEDEDPYREAALADIESGRIGGRSYEQLSGSHTDVNPPAPPPAAHIVGTAPATATNGDAAAPGKAPPTLRTPRGRQPPATAPLLPPNRWCSRCAIVKPYRAHHCRVCGTCILKFDHHCPWIGQCVGARNHKFFINFAVATFVFTSYTFASLLALNVANGDVDPQEVVIIALAALFALFTATLGVAHTRMLVLSQTTVESLGVQRLKERESTALAADGFGWWELGAKRRARAAYDREWGAPDTEGNLWWAGSARAGWEDAMGKSVWGWIFPVGAPLGDGLDYRPNPRFDANGRWRRRSEWPAELR</sequence>
<comment type="catalytic activity">
    <reaction evidence="10 11">
        <text>L-cysteinyl-[protein] + hexadecanoyl-CoA = S-hexadecanoyl-L-cysteinyl-[protein] + CoA</text>
        <dbReference type="Rhea" id="RHEA:36683"/>
        <dbReference type="Rhea" id="RHEA-COMP:10131"/>
        <dbReference type="Rhea" id="RHEA-COMP:11032"/>
        <dbReference type="ChEBI" id="CHEBI:29950"/>
        <dbReference type="ChEBI" id="CHEBI:57287"/>
        <dbReference type="ChEBI" id="CHEBI:57379"/>
        <dbReference type="ChEBI" id="CHEBI:74151"/>
        <dbReference type="EC" id="2.3.1.225"/>
    </reaction>
</comment>
<evidence type="ECO:0000256" key="3">
    <source>
        <dbReference type="ARBA" id="ARBA00022692"/>
    </source>
</evidence>